<protein>
    <submittedName>
        <fullName evidence="1">Uncharacterized protein</fullName>
    </submittedName>
</protein>
<comment type="caution">
    <text evidence="1">The sequence shown here is derived from an EMBL/GenBank/DDBJ whole genome shotgun (WGS) entry which is preliminary data.</text>
</comment>
<reference evidence="1" key="1">
    <citation type="submission" date="2016-10" db="EMBL/GenBank/DDBJ databases">
        <authorList>
            <person name="Benchimol M."/>
            <person name="Almeida L.G."/>
            <person name="Vasconcelos A.T."/>
            <person name="Perreira-Neves A."/>
            <person name="Rosa I.A."/>
            <person name="Tasca T."/>
            <person name="Bogo M.R."/>
            <person name="de Souza W."/>
        </authorList>
    </citation>
    <scope>NUCLEOTIDE SEQUENCE [LARGE SCALE GENOMIC DNA]</scope>
    <source>
        <strain evidence="1">K</strain>
    </source>
</reference>
<dbReference type="RefSeq" id="XP_068365455.1">
    <property type="nucleotide sequence ID" value="XM_068499859.1"/>
</dbReference>
<dbReference type="Proteomes" id="UP000179807">
    <property type="component" value="Unassembled WGS sequence"/>
</dbReference>
<keyword evidence="2" id="KW-1185">Reference proteome</keyword>
<dbReference type="EMBL" id="MLAK01000566">
    <property type="protein sequence ID" value="OHT12319.1"/>
    <property type="molecule type" value="Genomic_DNA"/>
</dbReference>
<dbReference type="VEuPathDB" id="TrichDB:TRFO_17903"/>
<proteinExistence type="predicted"/>
<gene>
    <name evidence="1" type="ORF">TRFO_17903</name>
</gene>
<dbReference type="GeneID" id="94834563"/>
<accession>A0A1J4KLY0</accession>
<organism evidence="1 2">
    <name type="scientific">Tritrichomonas foetus</name>
    <dbReference type="NCBI Taxonomy" id="1144522"/>
    <lineage>
        <taxon>Eukaryota</taxon>
        <taxon>Metamonada</taxon>
        <taxon>Parabasalia</taxon>
        <taxon>Tritrichomonadida</taxon>
        <taxon>Tritrichomonadidae</taxon>
        <taxon>Tritrichomonas</taxon>
    </lineage>
</organism>
<dbReference type="OrthoDB" id="10616964at2759"/>
<evidence type="ECO:0000313" key="1">
    <source>
        <dbReference type="EMBL" id="OHT12319.1"/>
    </source>
</evidence>
<sequence length="2187" mass="250533">MKSGSGSFSQFLKDSSSLDLFIANIARDSSRDANSIIQMGINIASIKKDKYEQEIINDLENYPSPNSSFYLSIPTFAALAKSDPTNVLEHVSLFFPRFLESSNPKDIFSFFPKVPVAEDSLIFFLISYFSDKIFTILASMCIKHYESIPDIIVEMLLNRCFNHIPPIPEVNTLQFKVYKMMIQTHHKIISYLCRNGYFKSFANHFNHNFQAHLNSPINLILYLKTIEGCRFNESNFPLIKDTVAQFVRLFDLHSKRIEVIDALCYSLCAFLPQMKSFLDHSFIYRIEKKAELYIKRLKGSVSQLYGVFHYLQYSQKQQKLFERFFIKRLRKPEKVKFALNYILYLFQPKEDSQFNLNSEIIAMIPEIASHLLEAPKKNNEELFSQVFIYLAFIDFQKFVFQWLPQLLKGDEHHKLIAFLTIEKVLNPLYKTQSTLRKIDNFQQYLSNILKQVSQFTEAFFKKDMVTSDFALHFVSLNEIMTKYFIPEEIDHLNNLKIPTNVLYFLLSLKNINPIESPPLNFIDELKKSERICEDSLNLWMKELDALHSGNGDIYERLHLTFGKYGKSRNDAFLFPFLQILPILFHYSTNPNEYTQPLLLLIICNDARIASAAAIVFELLLVGFPSFSAFFINELVQMVRINKKLSAPQIHRIILVYLHCIKISKNFINNSLDLIQEFSDFIALVGLCSQYPETRLLSFSIMKKASSLQNNNEDTLKYFIISHSNVIVKKSFCSILSEFSTHKLSRNQLPVLSFRQAVSSSFILIWRFYFSTLIEELLKGPQGMTSLLISVRESFIHQIQNISDFIQNDIYFNSIKLSFLFESSTPLPQIAPLQRKQWSVQATEIEQMINSYILAYSNIDCNIDSIPDNRSDTSNSKKSDRHNDKHVDKHINKYIEEKIEPKKYFDSEVIRLLSQVFSKTHFDSLPSMINKLFEIENSQALLMILSTTLRHISSKSLYNENVHQMISEQQVTYIFSLFDRILPTISSDVDDDNSIIIYNFLVYRGMYYKYLHHHHLIQPLGPIPRCAISLSLNNEIISPILSRPTLFEILFQWSLNDNKLANSARFALSYLVSLGPIFADDKSFSPTFISNCTKIAKKRPQFLKHFISSHISLLFSRFIRNTLIFPLEEAVLYLEAISAQFIPPGKKGSLATAYLVFISDQKLNDGDPQLAHIIYSEVGTVILVGLIFLMHIDIKVRQSSIRLLSQLLPIIYLLHNNSNNMNDISENNKLTSLMHALKKIISALSSDSESLRIQNAIELSTSLSTLFGFATEQVISRSFSALPKTLQARKYCTRSQIVQILAPWMSNVAFDLKTRLIIQNASRFFLYFSPYSFVEELCNCMAVIDEEAVITLVLWSSLTINNNVGAGESNISFLVLTIIDIASLKKVLRPLATKIMTFLFRVSNKTINFVVPLVSFSNWYFHYVQVGRFEEISDMGDYLQNGIGKRVQVDFTKIRQKCNESVEFALDVLVQFALEDTIPFSHESLSIILAYCLSHINNKRAFKLIHTLSGVLKSSFDSGVPAVLRDVCELLDRINSIPFETLRFVIESDDPPLRSLQSRIVPIAPILALLIQVFEYLPSGDDSVFSREFLCWGLSCGDLAVAANSLNLYALKFTTTDTIIISHIIESTCSVLRCWIFSPESEIATRHTADYIISSLRTMLMIASSLKEQNVLQHYSIFYWISICILSIRGSIFPFILHDALKLITYLIKNRVYEKESMFSGDFEDFEPFLLPIIMNCRDIHILYIFLMQLVRIPREMLSKNGNYSLYMIAFAPLICFSLETSSSSALTEICTIVQFRSLLERLSDLYSGTHVATLLKQILDSHATFTVQEFSFNLIHALNSLTKTKVLEKAAYILSGLVQHGSTIKIDSLFDLGAALLSVLPTKEVVEGLSTLTCEATLNQLCEVTSSKIRLLQAISNFSQTANFLQIMENSRKFIIVQEQWGNVVRAIQEFVQKKLHQLFRDPDKVVKVRFDSIDTFPPIFPFEETFMQCECVNEVIAFCRRIQVNPQSNWAFSLYCAADISEIKAAENENPDLNFDIDFDREIQQSTLKVESELPSNICHVVNIESNLESNLLSDLISNLESNIESTLTSNSANANADNIIIKTNKIVTDESESTSNVEDIISMKMNVEKERSKEFYTPKNVVYTAGKGESLMSFVSLDAFVPPLDKVDSMLAMNISKTFNLVMPT</sequence>
<evidence type="ECO:0000313" key="2">
    <source>
        <dbReference type="Proteomes" id="UP000179807"/>
    </source>
</evidence>
<name>A0A1J4KLY0_9EUKA</name>